<dbReference type="Pfam" id="PF02481">
    <property type="entry name" value="DNA_processg_A"/>
    <property type="match status" value="1"/>
</dbReference>
<evidence type="ECO:0000313" key="3">
    <source>
        <dbReference type="EMBL" id="WIN00044.1"/>
    </source>
</evidence>
<organism evidence="3 4">
    <name type="scientific">Actinoplanes oblitus</name>
    <dbReference type="NCBI Taxonomy" id="3040509"/>
    <lineage>
        <taxon>Bacteria</taxon>
        <taxon>Bacillati</taxon>
        <taxon>Actinomycetota</taxon>
        <taxon>Actinomycetes</taxon>
        <taxon>Micromonosporales</taxon>
        <taxon>Micromonosporaceae</taxon>
        <taxon>Actinoplanes</taxon>
    </lineage>
</organism>
<dbReference type="PANTHER" id="PTHR43022:SF1">
    <property type="entry name" value="PROTEIN SMF"/>
    <property type="match status" value="1"/>
</dbReference>
<proteinExistence type="inferred from homology"/>
<gene>
    <name evidence="3" type="ORF">ACTOB_003720</name>
</gene>
<sequence length="229" mass="24085">MALTLLAEPGNQTVWSMVEQHGAPAALQQVLAGDIADPALRKAVKVNLATVDPLRHAEIALRRADRVGARLVVPTDSEWPTAVNDLAMVDLGAPGPARDGIRPPLCLWVRGDRPVSEAFTQALSIVGARAATAYGMYVSDVLATGLAGHGWTVTSGGGHGVDTAAHQATLAAGGSTAVMLACGVDRPYPAGNSAMFDRIAERGLLISEWPPGAEPVRHRFLFWTCWPGR</sequence>
<dbReference type="RefSeq" id="WP_284921502.1">
    <property type="nucleotide sequence ID" value="NZ_CP126980.1"/>
</dbReference>
<dbReference type="PANTHER" id="PTHR43022">
    <property type="entry name" value="PROTEIN SMF"/>
    <property type="match status" value="1"/>
</dbReference>
<feature type="domain" description="Smf/DprA SLOG" evidence="2">
    <location>
        <begin position="97"/>
        <end position="221"/>
    </location>
</feature>
<name>A0ABY8WQW8_9ACTN</name>
<dbReference type="EMBL" id="CP126980">
    <property type="protein sequence ID" value="WIN00044.1"/>
    <property type="molecule type" value="Genomic_DNA"/>
</dbReference>
<dbReference type="SUPFAM" id="SSF102405">
    <property type="entry name" value="MCP/YpsA-like"/>
    <property type="match status" value="1"/>
</dbReference>
<comment type="similarity">
    <text evidence="1">Belongs to the DprA/Smf family.</text>
</comment>
<dbReference type="Proteomes" id="UP001240150">
    <property type="component" value="Chromosome"/>
</dbReference>
<dbReference type="InterPro" id="IPR003488">
    <property type="entry name" value="DprA"/>
</dbReference>
<evidence type="ECO:0000313" key="4">
    <source>
        <dbReference type="Proteomes" id="UP001240150"/>
    </source>
</evidence>
<evidence type="ECO:0000259" key="2">
    <source>
        <dbReference type="Pfam" id="PF02481"/>
    </source>
</evidence>
<reference evidence="3 4" key="1">
    <citation type="submission" date="2023-06" db="EMBL/GenBank/DDBJ databases">
        <authorList>
            <person name="Yushchuk O."/>
            <person name="Binda E."/>
            <person name="Ruckert-Reed C."/>
            <person name="Fedorenko V."/>
            <person name="Kalinowski J."/>
            <person name="Marinelli F."/>
        </authorList>
    </citation>
    <scope>NUCLEOTIDE SEQUENCE [LARGE SCALE GENOMIC DNA]</scope>
    <source>
        <strain evidence="3 4">NRRL 3884</strain>
    </source>
</reference>
<protein>
    <submittedName>
        <fullName evidence="3">DNA-processing protein DprA</fullName>
    </submittedName>
</protein>
<accession>A0ABY8WQW8</accession>
<dbReference type="Gene3D" id="3.40.50.450">
    <property type="match status" value="1"/>
</dbReference>
<keyword evidence="4" id="KW-1185">Reference proteome</keyword>
<evidence type="ECO:0000256" key="1">
    <source>
        <dbReference type="ARBA" id="ARBA00006525"/>
    </source>
</evidence>
<dbReference type="InterPro" id="IPR057666">
    <property type="entry name" value="DrpA_SLOG"/>
</dbReference>